<sequence length="765" mass="83162">MDYFNGTDPHCGGAVGAMGSYVYNLTSSYADQKNEVNIVATSLAMLLLAALLLAFDLLAGAATLHPAARLVLSVSLALFLPVTSYLFSEAKNDVPGAAADDAELPLRARLILAWMLLVELLRKKVEATVTGTKGAGGGGPASRAGRVAFLGYLVFFNVHGAGRKAVFGVLWVFAAAKLVQRVAIGEFVKRSFAFGKNPQLLAGYMAQTLEQLQERRPRRDDELMTSCKYAVMGEENLEREAGPNGYLVDLNKTVAGDDNADDAVVVTVGRVWSLAESDQLLVSNPKLKRLCLSYALFKLLRREFEETPLTAAEAADCRELIFRGLCNDGGAAADRAATLFQVFDDELGFVTEYYHSVLPVMLASPFFLLVNYIVFLVLVLGLCLMTVVLCGNGDIAFIAGSIKRDNYAVSFGLLRMTRCLLSRVLRSPSALFSSIDLSITFLLFLTILYEEAWELAVFLLSNWLTVSVVSDYAVKPPSRLRRAAIRGVQWVTSRMSRRNYLRVKQYSVLWFCRLPLKLPTAAVPEEAKQSIVEYLAACDGAVALLSAGRSAVARNALRNASRLISSACESDSVAEVILTWHIATSLLEVRCPPQKEEAAAAARSSTVATRLSRYCAYLVAFRREMLPDDVDCTARVYGAMTTELKRELGLKGYYFSTDATRYGKMMAIAGGQEDDEAAAEETTVVRKGARLGKALMDEAAGGDEAAVWKLVADVWTEIVVYVAPARDAEQVRAHGEALARGGEFVTVLWALVTHTGIARPAAASV</sequence>
<dbReference type="HOGENOM" id="CLU_008762_0_1_1"/>
<evidence type="ECO:0000256" key="1">
    <source>
        <dbReference type="SAM" id="Phobius"/>
    </source>
</evidence>
<feature type="domain" description="DUF4220" evidence="2">
    <location>
        <begin position="164"/>
        <end position="509"/>
    </location>
</feature>
<evidence type="ECO:0000313" key="3">
    <source>
        <dbReference type="EnsemblPlants" id="OMERI06G01250.1"/>
    </source>
</evidence>
<reference evidence="3" key="1">
    <citation type="submission" date="2015-04" db="UniProtKB">
        <authorList>
            <consortium name="EnsemblPlants"/>
        </authorList>
    </citation>
    <scope>IDENTIFICATION</scope>
</reference>
<reference evidence="3" key="2">
    <citation type="submission" date="2018-05" db="EMBL/GenBank/DDBJ databases">
        <title>OmerRS3 (Oryza meridionalis Reference Sequence Version 3).</title>
        <authorList>
            <person name="Zhang J."/>
            <person name="Kudrna D."/>
            <person name="Lee S."/>
            <person name="Talag J."/>
            <person name="Welchert J."/>
            <person name="Wing R.A."/>
        </authorList>
    </citation>
    <scope>NUCLEOTIDE SEQUENCE [LARGE SCALE GENOMIC DNA]</scope>
    <source>
        <strain evidence="3">cv. OR44</strain>
    </source>
</reference>
<dbReference type="STRING" id="40149.A0A0E0DVX7"/>
<dbReference type="Gramene" id="OMERI06G01250.1">
    <property type="protein sequence ID" value="OMERI06G01250.1"/>
    <property type="gene ID" value="OMERI06G01250"/>
</dbReference>
<dbReference type="Pfam" id="PF13968">
    <property type="entry name" value="DUF4220"/>
    <property type="match status" value="1"/>
</dbReference>
<dbReference type="eggNOG" id="ENOG502QSWW">
    <property type="taxonomic scope" value="Eukaryota"/>
</dbReference>
<accession>A0A0E0DVX7</accession>
<dbReference type="PANTHER" id="PTHR31325">
    <property type="entry name" value="OS01G0798800 PROTEIN-RELATED"/>
    <property type="match status" value="1"/>
</dbReference>
<keyword evidence="1" id="KW-0472">Membrane</keyword>
<dbReference type="AlphaFoldDB" id="A0A0E0DVX7"/>
<organism evidence="3">
    <name type="scientific">Oryza meridionalis</name>
    <dbReference type="NCBI Taxonomy" id="40149"/>
    <lineage>
        <taxon>Eukaryota</taxon>
        <taxon>Viridiplantae</taxon>
        <taxon>Streptophyta</taxon>
        <taxon>Embryophyta</taxon>
        <taxon>Tracheophyta</taxon>
        <taxon>Spermatophyta</taxon>
        <taxon>Magnoliopsida</taxon>
        <taxon>Liliopsida</taxon>
        <taxon>Poales</taxon>
        <taxon>Poaceae</taxon>
        <taxon>BOP clade</taxon>
        <taxon>Oryzoideae</taxon>
        <taxon>Oryzeae</taxon>
        <taxon>Oryzinae</taxon>
        <taxon>Oryza</taxon>
    </lineage>
</organism>
<evidence type="ECO:0000313" key="4">
    <source>
        <dbReference type="Proteomes" id="UP000008021"/>
    </source>
</evidence>
<keyword evidence="1" id="KW-1133">Transmembrane helix</keyword>
<dbReference type="InterPro" id="IPR007658">
    <property type="entry name" value="DUF594"/>
</dbReference>
<feature type="transmembrane region" description="Helical" evidence="1">
    <location>
        <begin position="366"/>
        <end position="390"/>
    </location>
</feature>
<dbReference type="InterPro" id="IPR025315">
    <property type="entry name" value="DUF4220"/>
</dbReference>
<proteinExistence type="predicted"/>
<dbReference type="EnsemblPlants" id="OMERI06G01250.1">
    <property type="protein sequence ID" value="OMERI06G01250.1"/>
    <property type="gene ID" value="OMERI06G01250"/>
</dbReference>
<evidence type="ECO:0000259" key="2">
    <source>
        <dbReference type="Pfam" id="PF13968"/>
    </source>
</evidence>
<keyword evidence="1" id="KW-0812">Transmembrane</keyword>
<feature type="transmembrane region" description="Helical" evidence="1">
    <location>
        <begin position="38"/>
        <end position="58"/>
    </location>
</feature>
<keyword evidence="4" id="KW-1185">Reference proteome</keyword>
<dbReference type="Proteomes" id="UP000008021">
    <property type="component" value="Chromosome 6"/>
</dbReference>
<protein>
    <recommendedName>
        <fullName evidence="2">DUF4220 domain-containing protein</fullName>
    </recommendedName>
</protein>
<name>A0A0E0DVX7_9ORYZ</name>
<feature type="transmembrane region" description="Helical" evidence="1">
    <location>
        <begin position="70"/>
        <end position="87"/>
    </location>
</feature>
<dbReference type="Pfam" id="PF04578">
    <property type="entry name" value="DUF594"/>
    <property type="match status" value="1"/>
</dbReference>